<sequence>MTLSCGVECFLLLGCSRWAWKHCTYVGSDDSETWPLATSDEFEPVPRVCRVILAVYEPDLRHPQFPPDGGYRLNPDWELIFYG</sequence>
<evidence type="ECO:0000313" key="4">
    <source>
        <dbReference type="Proteomes" id="UP001396334"/>
    </source>
</evidence>
<evidence type="ECO:0000259" key="2">
    <source>
        <dbReference type="Pfam" id="PF03893"/>
    </source>
</evidence>
<name>A0ABR2RS10_9ROSI</name>
<organism evidence="3 4">
    <name type="scientific">Hibiscus sabdariffa</name>
    <name type="common">roselle</name>
    <dbReference type="NCBI Taxonomy" id="183260"/>
    <lineage>
        <taxon>Eukaryota</taxon>
        <taxon>Viridiplantae</taxon>
        <taxon>Streptophyta</taxon>
        <taxon>Embryophyta</taxon>
        <taxon>Tracheophyta</taxon>
        <taxon>Spermatophyta</taxon>
        <taxon>Magnoliopsida</taxon>
        <taxon>eudicotyledons</taxon>
        <taxon>Gunneridae</taxon>
        <taxon>Pentapetalae</taxon>
        <taxon>rosids</taxon>
        <taxon>malvids</taxon>
        <taxon>Malvales</taxon>
        <taxon>Malvaceae</taxon>
        <taxon>Malvoideae</taxon>
        <taxon>Hibiscus</taxon>
    </lineage>
</organism>
<dbReference type="PANTHER" id="PTHR46398:SF7">
    <property type="entry name" value="ALPHA_BETA-HYDROLASES SUPERFAMILY PROTEIN"/>
    <property type="match status" value="1"/>
</dbReference>
<dbReference type="PANTHER" id="PTHR46398">
    <property type="entry name" value="ALPHA/BETA-HYDROLASES SUPERFAMILY PROTEIN"/>
    <property type="match status" value="1"/>
</dbReference>
<evidence type="ECO:0000256" key="1">
    <source>
        <dbReference type="SAM" id="SignalP"/>
    </source>
</evidence>
<keyword evidence="4" id="KW-1185">Reference proteome</keyword>
<accession>A0ABR2RS10</accession>
<dbReference type="Proteomes" id="UP001396334">
    <property type="component" value="Unassembled WGS sequence"/>
</dbReference>
<proteinExistence type="predicted"/>
<feature type="domain" description="Mono-/di-acylglycerol lipase N-terminal" evidence="2">
    <location>
        <begin position="7"/>
        <end position="71"/>
    </location>
</feature>
<dbReference type="InterPro" id="IPR005592">
    <property type="entry name" value="Mono/diacylglycerol_lipase_N"/>
</dbReference>
<keyword evidence="1" id="KW-0732">Signal</keyword>
<protein>
    <recommendedName>
        <fullName evidence="2">Mono-/di-acylglycerol lipase N-terminal domain-containing protein</fullName>
    </recommendedName>
</protein>
<comment type="caution">
    <text evidence="3">The sequence shown here is derived from an EMBL/GenBank/DDBJ whole genome shotgun (WGS) entry which is preliminary data.</text>
</comment>
<gene>
    <name evidence="3" type="ORF">V6N11_006877</name>
</gene>
<evidence type="ECO:0000313" key="3">
    <source>
        <dbReference type="EMBL" id="KAK9015783.1"/>
    </source>
</evidence>
<dbReference type="Pfam" id="PF03893">
    <property type="entry name" value="Lipase3_N"/>
    <property type="match status" value="1"/>
</dbReference>
<feature type="chain" id="PRO_5046892807" description="Mono-/di-acylglycerol lipase N-terminal domain-containing protein" evidence="1">
    <location>
        <begin position="22"/>
        <end position="83"/>
    </location>
</feature>
<feature type="signal peptide" evidence="1">
    <location>
        <begin position="1"/>
        <end position="21"/>
    </location>
</feature>
<dbReference type="EMBL" id="JBBPBN010000021">
    <property type="protein sequence ID" value="KAK9015783.1"/>
    <property type="molecule type" value="Genomic_DNA"/>
</dbReference>
<reference evidence="3 4" key="1">
    <citation type="journal article" date="2024" name="G3 (Bethesda)">
        <title>Genome assembly of Hibiscus sabdariffa L. provides insights into metabolisms of medicinal natural products.</title>
        <authorList>
            <person name="Kim T."/>
        </authorList>
    </citation>
    <scope>NUCLEOTIDE SEQUENCE [LARGE SCALE GENOMIC DNA]</scope>
    <source>
        <strain evidence="3">TK-2024</strain>
        <tissue evidence="3">Old leaves</tissue>
    </source>
</reference>